<keyword evidence="3 4" id="KW-0620">Polyamine biosynthesis</keyword>
<proteinExistence type="inferred from homology"/>
<evidence type="ECO:0000256" key="1">
    <source>
        <dbReference type="ARBA" id="ARBA00007867"/>
    </source>
</evidence>
<name>A0ABY0IT91_9RHOO</name>
<dbReference type="InterPro" id="IPR030374">
    <property type="entry name" value="PABS"/>
</dbReference>
<dbReference type="PROSITE" id="PS51006">
    <property type="entry name" value="PABS_2"/>
    <property type="match status" value="1"/>
</dbReference>
<dbReference type="RefSeq" id="WP_014236912.1">
    <property type="nucleotide sequence ID" value="NZ_SHKM01000001.1"/>
</dbReference>
<dbReference type="PANTHER" id="PTHR43317">
    <property type="entry name" value="THERMOSPERMINE SYNTHASE ACAULIS5"/>
    <property type="match status" value="1"/>
</dbReference>
<sequence length="254" mass="28028">MSHPRHDIDVSEEAGVRYLHFGSDWVQGAMRIARPWNLELAYTREMMAGLLLRQETPWPRHALLIGLGAGSLTKYIYRHLPQTRITVVEINPEVELVARFHFKLPQDPARLTIHIDDGAAFMAASQEQYDLILVDGFDPDARAGGLDTAPFYQHCRERLTADGLLSINLLGRNRGFAASAERLRQAFDGRALVFPSCDSGNAIAFAASGNPVAVGLDELRTRAETLKRETGLNLLPTVTRLQMAGSLAGGRLSL</sequence>
<dbReference type="PANTHER" id="PTHR43317:SF1">
    <property type="entry name" value="THERMOSPERMINE SYNTHASE ACAULIS5"/>
    <property type="match status" value="1"/>
</dbReference>
<comment type="similarity">
    <text evidence="1">Belongs to the spermidine/spermine synthase family.</text>
</comment>
<evidence type="ECO:0000313" key="6">
    <source>
        <dbReference type="EMBL" id="RZT89251.1"/>
    </source>
</evidence>
<dbReference type="Pfam" id="PF01564">
    <property type="entry name" value="Spermine_synth"/>
    <property type="match status" value="1"/>
</dbReference>
<reference evidence="6 7" key="1">
    <citation type="submission" date="2019-02" db="EMBL/GenBank/DDBJ databases">
        <title>Genomic Encyclopedia of Type Strains, Phase IV (KMG-IV): sequencing the most valuable type-strain genomes for metagenomic binning, comparative biology and taxonomic classification.</title>
        <authorList>
            <person name="Goeker M."/>
        </authorList>
    </citation>
    <scope>NUCLEOTIDE SEQUENCE [LARGE SCALE GENOMIC DNA]</scope>
    <source>
        <strain evidence="6 7">DSM 21223</strain>
    </source>
</reference>
<organism evidence="6 7">
    <name type="scientific">Azospira oryzae</name>
    <dbReference type="NCBI Taxonomy" id="146939"/>
    <lineage>
        <taxon>Bacteria</taxon>
        <taxon>Pseudomonadati</taxon>
        <taxon>Pseudomonadota</taxon>
        <taxon>Betaproteobacteria</taxon>
        <taxon>Rhodocyclales</taxon>
        <taxon>Rhodocyclaceae</taxon>
        <taxon>Azospira</taxon>
    </lineage>
</organism>
<comment type="caution">
    <text evidence="6">The sequence shown here is derived from an EMBL/GenBank/DDBJ whole genome shotgun (WGS) entry which is preliminary data.</text>
</comment>
<evidence type="ECO:0000313" key="7">
    <source>
        <dbReference type="Proteomes" id="UP000292136"/>
    </source>
</evidence>
<keyword evidence="7" id="KW-1185">Reference proteome</keyword>
<evidence type="ECO:0000256" key="3">
    <source>
        <dbReference type="ARBA" id="ARBA00023115"/>
    </source>
</evidence>
<feature type="active site" description="Proton acceptor" evidence="4">
    <location>
        <position position="135"/>
    </location>
</feature>
<protein>
    <submittedName>
        <fullName evidence="6">Spermidine synthase</fullName>
    </submittedName>
</protein>
<dbReference type="Gene3D" id="3.40.50.150">
    <property type="entry name" value="Vaccinia Virus protein VP39"/>
    <property type="match status" value="1"/>
</dbReference>
<evidence type="ECO:0000256" key="2">
    <source>
        <dbReference type="ARBA" id="ARBA00022679"/>
    </source>
</evidence>
<gene>
    <name evidence="6" type="ORF">EV678_0031</name>
</gene>
<dbReference type="EMBL" id="SHKM01000001">
    <property type="protein sequence ID" value="RZT89251.1"/>
    <property type="molecule type" value="Genomic_DNA"/>
</dbReference>
<evidence type="ECO:0000256" key="4">
    <source>
        <dbReference type="PROSITE-ProRule" id="PRU00354"/>
    </source>
</evidence>
<feature type="domain" description="PABS" evidence="5">
    <location>
        <begin position="1"/>
        <end position="218"/>
    </location>
</feature>
<dbReference type="InterPro" id="IPR029063">
    <property type="entry name" value="SAM-dependent_MTases_sf"/>
</dbReference>
<accession>A0ABY0IT91</accession>
<dbReference type="NCBIfam" id="NF037959">
    <property type="entry name" value="MFS_SpdSyn"/>
    <property type="match status" value="1"/>
</dbReference>
<dbReference type="Proteomes" id="UP000292136">
    <property type="component" value="Unassembled WGS sequence"/>
</dbReference>
<dbReference type="SUPFAM" id="SSF53335">
    <property type="entry name" value="S-adenosyl-L-methionine-dependent methyltransferases"/>
    <property type="match status" value="1"/>
</dbReference>
<evidence type="ECO:0000259" key="5">
    <source>
        <dbReference type="PROSITE" id="PS51006"/>
    </source>
</evidence>
<keyword evidence="2 4" id="KW-0808">Transferase</keyword>